<organism evidence="2 3">
    <name type="scientific">Methylobacter tundripaludum</name>
    <dbReference type="NCBI Taxonomy" id="173365"/>
    <lineage>
        <taxon>Bacteria</taxon>
        <taxon>Pseudomonadati</taxon>
        <taxon>Pseudomonadota</taxon>
        <taxon>Gammaproteobacteria</taxon>
        <taxon>Methylococcales</taxon>
        <taxon>Methylococcaceae</taxon>
        <taxon>Methylobacter</taxon>
    </lineage>
</organism>
<proteinExistence type="predicted"/>
<keyword evidence="1" id="KW-1133">Transmembrane helix</keyword>
<keyword evidence="3" id="KW-1185">Reference proteome</keyword>
<accession>A0A2S6H2J8</accession>
<keyword evidence="1" id="KW-0472">Membrane</keyword>
<dbReference type="AlphaFoldDB" id="A0A2S6H2J8"/>
<feature type="transmembrane region" description="Helical" evidence="1">
    <location>
        <begin position="41"/>
        <end position="62"/>
    </location>
</feature>
<reference evidence="2 3" key="1">
    <citation type="submission" date="2018-02" db="EMBL/GenBank/DDBJ databases">
        <title>Subsurface microbial communities from deep shales in Ohio and West Virginia, USA.</title>
        <authorList>
            <person name="Wrighton K."/>
        </authorList>
    </citation>
    <scope>NUCLEOTIDE SEQUENCE [LARGE SCALE GENOMIC DNA]</scope>
    <source>
        <strain evidence="2 3">OWC-G53F</strain>
    </source>
</reference>
<sequence length="71" mass="8327">MSTLNLSLKVYARLHLGIQQHSNLKQLHMNWFVHTPHPSMMLRQLLLVYALIRLLFVWKGLITRTFGLSLS</sequence>
<evidence type="ECO:0000313" key="3">
    <source>
        <dbReference type="Proteomes" id="UP000238071"/>
    </source>
</evidence>
<evidence type="ECO:0000256" key="1">
    <source>
        <dbReference type="SAM" id="Phobius"/>
    </source>
</evidence>
<evidence type="ECO:0000313" key="2">
    <source>
        <dbReference type="EMBL" id="PPK71636.1"/>
    </source>
</evidence>
<dbReference type="EMBL" id="PTIY01000007">
    <property type="protein sequence ID" value="PPK71636.1"/>
    <property type="molecule type" value="Genomic_DNA"/>
</dbReference>
<gene>
    <name evidence="2" type="ORF">B0F88_107160</name>
</gene>
<name>A0A2S6H2J8_9GAMM</name>
<dbReference type="Proteomes" id="UP000238071">
    <property type="component" value="Unassembled WGS sequence"/>
</dbReference>
<comment type="caution">
    <text evidence="2">The sequence shown here is derived from an EMBL/GenBank/DDBJ whole genome shotgun (WGS) entry which is preliminary data.</text>
</comment>
<protein>
    <submittedName>
        <fullName evidence="2">Uncharacterized protein</fullName>
    </submittedName>
</protein>
<keyword evidence="1" id="KW-0812">Transmembrane</keyword>